<keyword evidence="2" id="KW-0378">Hydrolase</keyword>
<evidence type="ECO:0000256" key="3">
    <source>
        <dbReference type="ARBA" id="ARBA00023136"/>
    </source>
</evidence>
<dbReference type="GO" id="GO:0046856">
    <property type="term" value="P:phosphatidylinositol dephosphorylation"/>
    <property type="evidence" value="ECO:0007669"/>
    <property type="project" value="InterPro"/>
</dbReference>
<proteinExistence type="predicted"/>
<evidence type="ECO:0000313" key="5">
    <source>
        <dbReference type="EMBL" id="CAG9320891.1"/>
    </source>
</evidence>
<dbReference type="PANTHER" id="PTHR45738:SF5">
    <property type="entry name" value="POLYPHOSPHOINOSITIDE PHOSPHATASE"/>
    <property type="match status" value="1"/>
</dbReference>
<dbReference type="InterPro" id="IPR002013">
    <property type="entry name" value="SAC_dom"/>
</dbReference>
<dbReference type="InterPro" id="IPR043573">
    <property type="entry name" value="Fig4-like"/>
</dbReference>
<feature type="domain" description="SAC" evidence="4">
    <location>
        <begin position="132"/>
        <end position="498"/>
    </location>
</feature>
<comment type="subcellular location">
    <subcellularLocation>
        <location evidence="1">Endomembrane system</location>
    </subcellularLocation>
</comment>
<evidence type="ECO:0000256" key="1">
    <source>
        <dbReference type="ARBA" id="ARBA00004308"/>
    </source>
</evidence>
<dbReference type="Proteomes" id="UP001162131">
    <property type="component" value="Unassembled WGS sequence"/>
</dbReference>
<dbReference type="Pfam" id="PF02383">
    <property type="entry name" value="Syja_N"/>
    <property type="match status" value="1"/>
</dbReference>
<dbReference type="PROSITE" id="PS50275">
    <property type="entry name" value="SAC"/>
    <property type="match status" value="1"/>
</dbReference>
<dbReference type="PANTHER" id="PTHR45738">
    <property type="entry name" value="POLYPHOSPHOINOSITIDE PHOSPHATASE"/>
    <property type="match status" value="1"/>
</dbReference>
<evidence type="ECO:0000313" key="6">
    <source>
        <dbReference type="Proteomes" id="UP001162131"/>
    </source>
</evidence>
<keyword evidence="6" id="KW-1185">Reference proteome</keyword>
<keyword evidence="3" id="KW-0472">Membrane</keyword>
<comment type="caution">
    <text evidence="5">The sequence shown here is derived from an EMBL/GenBank/DDBJ whole genome shotgun (WGS) entry which is preliminary data.</text>
</comment>
<protein>
    <recommendedName>
        <fullName evidence="4">SAC domain-containing protein</fullName>
    </recommendedName>
</protein>
<accession>A0AAU9J6F9</accession>
<evidence type="ECO:0000256" key="2">
    <source>
        <dbReference type="ARBA" id="ARBA00022801"/>
    </source>
</evidence>
<evidence type="ECO:0000259" key="4">
    <source>
        <dbReference type="PROSITE" id="PS50275"/>
    </source>
</evidence>
<name>A0AAU9J6F9_9CILI</name>
<dbReference type="GO" id="GO:0043813">
    <property type="term" value="F:phosphatidylinositol-3,5-bisphosphate 5-phosphatase activity"/>
    <property type="evidence" value="ECO:0007669"/>
    <property type="project" value="InterPro"/>
</dbReference>
<organism evidence="5 6">
    <name type="scientific">Blepharisma stoltei</name>
    <dbReference type="NCBI Taxonomy" id="1481888"/>
    <lineage>
        <taxon>Eukaryota</taxon>
        <taxon>Sar</taxon>
        <taxon>Alveolata</taxon>
        <taxon>Ciliophora</taxon>
        <taxon>Postciliodesmatophora</taxon>
        <taxon>Heterotrichea</taxon>
        <taxon>Heterotrichida</taxon>
        <taxon>Blepharismidae</taxon>
        <taxon>Blepharisma</taxon>
    </lineage>
</organism>
<dbReference type="AlphaFoldDB" id="A0AAU9J6F9"/>
<dbReference type="EMBL" id="CAJZBQ010000027">
    <property type="protein sequence ID" value="CAG9320891.1"/>
    <property type="molecule type" value="Genomic_DNA"/>
</dbReference>
<sequence length="800" mass="93097">MESYRNIKIYDAGTYFLITGQKKTSPLYSMIKIIKSSGPISIQEDFQTLSQNDLLMYLSNILPKDNIRTATEAEAILGLTKFLQGYYLYYITKSQKVAKIRDQSIYKIQETKLLKLFPEKQKSEEKRYMDIFSGLDMAMGFYYSYTYDLTHTLQENISSMMGDDKSLSRSNKRTQSQHHLGECVNNECEHEWEYYPWKTMYVWNHDQMISVLSALKDKTWITPIIHGYVGYHCLSMVGRILDLVVIARRSRYFAGTRYLKRGLNEEGKVANDVEEEQILIDKGPFGPMSSFVQVRGSVPLFWCQEPNPVIPPPAIILNKNDFLREGTRKHIADLFQRYGKPLNLISLLRYQKKHKENAIAQEYFRCVEYLNGHLPDKYKLKFYPFDIKTEEKTSRANMINKMYILAGECLDQTSIFTCKFKTNGLMKCAFQIGTVRTNCIDSIDRTNIAQMLVARVALERQLKEMGLAQYLNIDSMIIRLISQLYEEMGDMIGIQYSGSEAHKGKYIQNKKKKKKFTAIKRHWANLITDPKKQQAMNLFLGVYKPLLNNVPLWEIEDDTRLHNPIDLNKKNPEKDWWKIEVGRFLKRLGIWSSAAKEEFNRSFPIRRVFSETSLSFGSSPKNAPVKKRTRTYSVSKGLFTLPKSSKMSYFDEKMPHPHCKIVEIPFYDPITYEFSGTEKIEEKSLELEKPSYLKLKSDELAVFENSLKNENKNDESFSEKEAEQEDFCVDPKELVKEAGTDLDLYFNIKLDGEFMLEQEETEDNDKSEVSVILENEDASHKVHILENYVDSKPSTYAKIL</sequence>
<reference evidence="5" key="1">
    <citation type="submission" date="2021-09" db="EMBL/GenBank/DDBJ databases">
        <authorList>
            <consortium name="AG Swart"/>
            <person name="Singh M."/>
            <person name="Singh A."/>
            <person name="Seah K."/>
            <person name="Emmerich C."/>
        </authorList>
    </citation>
    <scope>NUCLEOTIDE SEQUENCE</scope>
    <source>
        <strain evidence="5">ATCC30299</strain>
    </source>
</reference>
<gene>
    <name evidence="5" type="ORF">BSTOLATCC_MIC27467</name>
</gene>
<dbReference type="GO" id="GO:0012505">
    <property type="term" value="C:endomembrane system"/>
    <property type="evidence" value="ECO:0007669"/>
    <property type="project" value="UniProtKB-SubCell"/>
</dbReference>